<name>X0XB66_9ZZZZ</name>
<accession>X0XB66</accession>
<gene>
    <name evidence="1" type="ORF">S01H1_72131</name>
</gene>
<reference evidence="1" key="1">
    <citation type="journal article" date="2014" name="Front. Microbiol.">
        <title>High frequency of phylogenetically diverse reductive dehalogenase-homologous genes in deep subseafloor sedimentary metagenomes.</title>
        <authorList>
            <person name="Kawai M."/>
            <person name="Futagami T."/>
            <person name="Toyoda A."/>
            <person name="Takaki Y."/>
            <person name="Nishi S."/>
            <person name="Hori S."/>
            <person name="Arai W."/>
            <person name="Tsubouchi T."/>
            <person name="Morono Y."/>
            <person name="Uchiyama I."/>
            <person name="Ito T."/>
            <person name="Fujiyama A."/>
            <person name="Inagaki F."/>
            <person name="Takami H."/>
        </authorList>
    </citation>
    <scope>NUCLEOTIDE SEQUENCE</scope>
    <source>
        <strain evidence="1">Expedition CK06-06</strain>
    </source>
</reference>
<comment type="caution">
    <text evidence="1">The sequence shown here is derived from an EMBL/GenBank/DDBJ whole genome shotgun (WGS) entry which is preliminary data.</text>
</comment>
<dbReference type="EMBL" id="BARS01048080">
    <property type="protein sequence ID" value="GAG32662.1"/>
    <property type="molecule type" value="Genomic_DNA"/>
</dbReference>
<sequence length="91" mass="10223">MWMIEGTWSGYTSSQQKIQHREYVSQSKSGNAFVEQVRALGYGIRYTDGTMLVLRIAKVPRRKLRAMDGYGKLIRECIAQGVTSVADLPPA</sequence>
<organism evidence="1">
    <name type="scientific">marine sediment metagenome</name>
    <dbReference type="NCBI Taxonomy" id="412755"/>
    <lineage>
        <taxon>unclassified sequences</taxon>
        <taxon>metagenomes</taxon>
        <taxon>ecological metagenomes</taxon>
    </lineage>
</organism>
<evidence type="ECO:0000313" key="1">
    <source>
        <dbReference type="EMBL" id="GAG32662.1"/>
    </source>
</evidence>
<dbReference type="AlphaFoldDB" id="X0XB66"/>
<proteinExistence type="predicted"/>
<protein>
    <submittedName>
        <fullName evidence="1">Uncharacterized protein</fullName>
    </submittedName>
</protein>